<sequence length="184" mass="21674">MLEKIIAIDKDLLVFLNGLGSEFFDGFWLTITVQEYWTPFFLLVFYFLAKKIGWKNFLIALVFIALLILVSDQTSNFFKNHFQRLRPCNDLDLKNIIRIVKPSDSYSFFSGHATNSMATTVFVFLIIRRYYKYALLLFLFPLIFAFSRIYLGLHFPTDILTGYAFGATFGFVFYKIYQKYILKD</sequence>
<comment type="caution">
    <text evidence="3">The sequence shown here is derived from an EMBL/GenBank/DDBJ whole genome shotgun (WGS) entry which is preliminary data.</text>
</comment>
<keyword evidence="1" id="KW-1133">Transmembrane helix</keyword>
<dbReference type="Gene3D" id="1.20.144.10">
    <property type="entry name" value="Phosphatidic acid phosphatase type 2/haloperoxidase"/>
    <property type="match status" value="2"/>
</dbReference>
<feature type="transmembrane region" description="Helical" evidence="1">
    <location>
        <begin position="56"/>
        <end position="74"/>
    </location>
</feature>
<feature type="transmembrane region" description="Helical" evidence="1">
    <location>
        <begin position="134"/>
        <end position="153"/>
    </location>
</feature>
<feature type="domain" description="Phosphatidic acid phosphatase type 2/haloperoxidase" evidence="2">
    <location>
        <begin position="61"/>
        <end position="174"/>
    </location>
</feature>
<evidence type="ECO:0000259" key="2">
    <source>
        <dbReference type="SMART" id="SM00014"/>
    </source>
</evidence>
<dbReference type="PANTHER" id="PTHR14969:SF13">
    <property type="entry name" value="AT30094P"/>
    <property type="match status" value="1"/>
</dbReference>
<dbReference type="Pfam" id="PF01569">
    <property type="entry name" value="PAP2"/>
    <property type="match status" value="1"/>
</dbReference>
<name>A0ABP7UQB7_9FLAO</name>
<dbReference type="InterPro" id="IPR036938">
    <property type="entry name" value="PAP2/HPO_sf"/>
</dbReference>
<keyword evidence="1" id="KW-0472">Membrane</keyword>
<dbReference type="SUPFAM" id="SSF48317">
    <property type="entry name" value="Acid phosphatase/Vanadium-dependent haloperoxidase"/>
    <property type="match status" value="1"/>
</dbReference>
<keyword evidence="4" id="KW-1185">Reference proteome</keyword>
<dbReference type="EMBL" id="BAABCS010000015">
    <property type="protein sequence ID" value="GAA4049842.1"/>
    <property type="molecule type" value="Genomic_DNA"/>
</dbReference>
<feature type="transmembrane region" description="Helical" evidence="1">
    <location>
        <begin position="159"/>
        <end position="177"/>
    </location>
</feature>
<proteinExistence type="predicted"/>
<feature type="transmembrane region" description="Helical" evidence="1">
    <location>
        <begin position="27"/>
        <end position="49"/>
    </location>
</feature>
<feature type="transmembrane region" description="Helical" evidence="1">
    <location>
        <begin position="108"/>
        <end position="127"/>
    </location>
</feature>
<dbReference type="SMART" id="SM00014">
    <property type="entry name" value="acidPPc"/>
    <property type="match status" value="1"/>
</dbReference>
<evidence type="ECO:0000256" key="1">
    <source>
        <dbReference type="SAM" id="Phobius"/>
    </source>
</evidence>
<organism evidence="3 4">
    <name type="scientific">Flavobacterium chungnamense</name>
    <dbReference type="NCBI Taxonomy" id="706182"/>
    <lineage>
        <taxon>Bacteria</taxon>
        <taxon>Pseudomonadati</taxon>
        <taxon>Bacteroidota</taxon>
        <taxon>Flavobacteriia</taxon>
        <taxon>Flavobacteriales</taxon>
        <taxon>Flavobacteriaceae</taxon>
        <taxon>Flavobacterium</taxon>
    </lineage>
</organism>
<protein>
    <submittedName>
        <fullName evidence="3">Phosphatase PAP2 family protein</fullName>
    </submittedName>
</protein>
<accession>A0ABP7UQB7</accession>
<evidence type="ECO:0000313" key="3">
    <source>
        <dbReference type="EMBL" id="GAA4049842.1"/>
    </source>
</evidence>
<dbReference type="RefSeq" id="WP_345092937.1">
    <property type="nucleotide sequence ID" value="NZ_BAABCS010000015.1"/>
</dbReference>
<keyword evidence="1" id="KW-0812">Transmembrane</keyword>
<reference evidence="4" key="1">
    <citation type="journal article" date="2019" name="Int. J. Syst. Evol. Microbiol.">
        <title>The Global Catalogue of Microorganisms (GCM) 10K type strain sequencing project: providing services to taxonomists for standard genome sequencing and annotation.</title>
        <authorList>
            <consortium name="The Broad Institute Genomics Platform"/>
            <consortium name="The Broad Institute Genome Sequencing Center for Infectious Disease"/>
            <person name="Wu L."/>
            <person name="Ma J."/>
        </authorList>
    </citation>
    <scope>NUCLEOTIDE SEQUENCE [LARGE SCALE GENOMIC DNA]</scope>
    <source>
        <strain evidence="4">JCM 17068</strain>
    </source>
</reference>
<dbReference type="Proteomes" id="UP001500426">
    <property type="component" value="Unassembled WGS sequence"/>
</dbReference>
<dbReference type="InterPro" id="IPR000326">
    <property type="entry name" value="PAP2/HPO"/>
</dbReference>
<evidence type="ECO:0000313" key="4">
    <source>
        <dbReference type="Proteomes" id="UP001500426"/>
    </source>
</evidence>
<dbReference type="PANTHER" id="PTHR14969">
    <property type="entry name" value="SPHINGOSINE-1-PHOSPHATE PHOSPHOHYDROLASE"/>
    <property type="match status" value="1"/>
</dbReference>
<gene>
    <name evidence="3" type="ORF">GCM10022388_14710</name>
</gene>